<comment type="similarity">
    <text evidence="2">Belongs to the PPase family.</text>
</comment>
<proteinExistence type="inferred from homology"/>
<keyword evidence="5" id="KW-0378">Hydrolase</keyword>
<dbReference type="Proteomes" id="UP000095287">
    <property type="component" value="Unplaced"/>
</dbReference>
<organism evidence="8 9">
    <name type="scientific">Steinernema glaseri</name>
    <dbReference type="NCBI Taxonomy" id="37863"/>
    <lineage>
        <taxon>Eukaryota</taxon>
        <taxon>Metazoa</taxon>
        <taxon>Ecdysozoa</taxon>
        <taxon>Nematoda</taxon>
        <taxon>Chromadorea</taxon>
        <taxon>Rhabditida</taxon>
        <taxon>Tylenchina</taxon>
        <taxon>Panagrolaimomorpha</taxon>
        <taxon>Strongyloidoidea</taxon>
        <taxon>Steinernematidae</taxon>
        <taxon>Steinernema</taxon>
    </lineage>
</organism>
<dbReference type="GO" id="GO:0004427">
    <property type="term" value="F:inorganic diphosphate phosphatase activity"/>
    <property type="evidence" value="ECO:0007669"/>
    <property type="project" value="UniProtKB-EC"/>
</dbReference>
<reference evidence="9" key="1">
    <citation type="submission" date="2016-11" db="UniProtKB">
        <authorList>
            <consortium name="WormBaseParasite"/>
        </authorList>
    </citation>
    <scope>IDENTIFICATION</scope>
</reference>
<keyword evidence="4" id="KW-0479">Metal-binding</keyword>
<dbReference type="GO" id="GO:0006796">
    <property type="term" value="P:phosphate-containing compound metabolic process"/>
    <property type="evidence" value="ECO:0007669"/>
    <property type="project" value="InterPro"/>
</dbReference>
<dbReference type="PANTHER" id="PTHR10286">
    <property type="entry name" value="INORGANIC PYROPHOSPHATASE"/>
    <property type="match status" value="1"/>
</dbReference>
<evidence type="ECO:0000256" key="7">
    <source>
        <dbReference type="SAM" id="MobiDB-lite"/>
    </source>
</evidence>
<evidence type="ECO:0000256" key="3">
    <source>
        <dbReference type="ARBA" id="ARBA00012146"/>
    </source>
</evidence>
<dbReference type="EC" id="3.6.1.1" evidence="3"/>
<sequence>MWNYGALPQTWEDPNHTDANTKAKGDNDPIDVIEIGSKIQPRGAVIPVKILGTIALLDEGETDWKLVAIAASDPEADNVNSIDDVNDVFPGLLAASREWFRNYKVPAGKPVNQFAFNAEYKDAEFAQKVIEETNEFWKKLIKEENPKLNTETYVEGAAHPADAEKWAKIVEDMPAKGEPAPIPEEVEASHFILDPRQ</sequence>
<dbReference type="SUPFAM" id="SSF50324">
    <property type="entry name" value="Inorganic pyrophosphatase"/>
    <property type="match status" value="1"/>
</dbReference>
<dbReference type="Gene3D" id="3.90.80.10">
    <property type="entry name" value="Inorganic pyrophosphatase"/>
    <property type="match status" value="1"/>
</dbReference>
<feature type="compositionally biased region" description="Basic and acidic residues" evidence="7">
    <location>
        <begin position="13"/>
        <end position="25"/>
    </location>
</feature>
<dbReference type="GO" id="GO:0005737">
    <property type="term" value="C:cytoplasm"/>
    <property type="evidence" value="ECO:0007669"/>
    <property type="project" value="InterPro"/>
</dbReference>
<dbReference type="GO" id="GO:0000287">
    <property type="term" value="F:magnesium ion binding"/>
    <property type="evidence" value="ECO:0007669"/>
    <property type="project" value="InterPro"/>
</dbReference>
<evidence type="ECO:0000256" key="5">
    <source>
        <dbReference type="ARBA" id="ARBA00022801"/>
    </source>
</evidence>
<evidence type="ECO:0000256" key="2">
    <source>
        <dbReference type="ARBA" id="ARBA00006220"/>
    </source>
</evidence>
<dbReference type="AlphaFoldDB" id="A0A1I7ZX70"/>
<dbReference type="InterPro" id="IPR036649">
    <property type="entry name" value="Pyrophosphatase_sf"/>
</dbReference>
<keyword evidence="6" id="KW-0460">Magnesium</keyword>
<evidence type="ECO:0000256" key="4">
    <source>
        <dbReference type="ARBA" id="ARBA00022723"/>
    </source>
</evidence>
<feature type="region of interest" description="Disordered" evidence="7">
    <location>
        <begin position="1"/>
        <end position="25"/>
    </location>
</feature>
<dbReference type="PROSITE" id="PS00387">
    <property type="entry name" value="PPASE"/>
    <property type="match status" value="1"/>
</dbReference>
<evidence type="ECO:0000256" key="6">
    <source>
        <dbReference type="ARBA" id="ARBA00022842"/>
    </source>
</evidence>
<evidence type="ECO:0000256" key="1">
    <source>
        <dbReference type="ARBA" id="ARBA00001946"/>
    </source>
</evidence>
<evidence type="ECO:0000313" key="8">
    <source>
        <dbReference type="Proteomes" id="UP000095287"/>
    </source>
</evidence>
<keyword evidence="8" id="KW-1185">Reference proteome</keyword>
<evidence type="ECO:0000313" key="9">
    <source>
        <dbReference type="WBParaSite" id="L893_g30639.t1"/>
    </source>
</evidence>
<protein>
    <recommendedName>
        <fullName evidence="3">inorganic diphosphatase</fullName>
        <ecNumber evidence="3">3.6.1.1</ecNumber>
    </recommendedName>
</protein>
<comment type="cofactor">
    <cofactor evidence="1">
        <name>Mg(2+)</name>
        <dbReference type="ChEBI" id="CHEBI:18420"/>
    </cofactor>
</comment>
<name>A0A1I7ZX70_9BILA</name>
<dbReference type="WBParaSite" id="L893_g30639.t1">
    <property type="protein sequence ID" value="L893_g30639.t1"/>
    <property type="gene ID" value="L893_g30639"/>
</dbReference>
<dbReference type="Pfam" id="PF00719">
    <property type="entry name" value="Pyrophosphatase"/>
    <property type="match status" value="1"/>
</dbReference>
<dbReference type="InterPro" id="IPR008162">
    <property type="entry name" value="Pyrophosphatase"/>
</dbReference>
<accession>A0A1I7ZX70</accession>